<reference evidence="2 3" key="1">
    <citation type="submission" date="2018-11" db="EMBL/GenBank/DDBJ databases">
        <title>Microbial catabolism of amino acid.</title>
        <authorList>
            <person name="Hibi M."/>
            <person name="Ogawa J."/>
        </authorList>
    </citation>
    <scope>NUCLEOTIDE SEQUENCE [LARGE SCALE GENOMIC DNA]</scope>
    <source>
        <strain evidence="2 3">C31-06</strain>
    </source>
</reference>
<feature type="domain" description="HTH-type transcriptional repressor KstR2 C-terminal" evidence="1">
    <location>
        <begin position="2"/>
        <end position="33"/>
    </location>
</feature>
<dbReference type="AlphaFoldDB" id="A0A402CDA8"/>
<proteinExistence type="predicted"/>
<dbReference type="InterPro" id="IPR041490">
    <property type="entry name" value="KstR2_TetR_C"/>
</dbReference>
<evidence type="ECO:0000313" key="3">
    <source>
        <dbReference type="Proteomes" id="UP000287519"/>
    </source>
</evidence>
<keyword evidence="3" id="KW-1185">Reference proteome</keyword>
<accession>A0A402CDA8</accession>
<sequence>MMLRGIATWYRIGGPLTPQDLCKQYVAYALRLVGHEKV</sequence>
<evidence type="ECO:0000313" key="2">
    <source>
        <dbReference type="EMBL" id="GCE41580.1"/>
    </source>
</evidence>
<dbReference type="Proteomes" id="UP000287519">
    <property type="component" value="Unassembled WGS sequence"/>
</dbReference>
<comment type="caution">
    <text evidence="2">The sequence shown here is derived from an EMBL/GenBank/DDBJ whole genome shotgun (WGS) entry which is preliminary data.</text>
</comment>
<organism evidence="2 3">
    <name type="scientific">Rhodococcus wratislaviensis</name>
    <name type="common">Tsukamurella wratislaviensis</name>
    <dbReference type="NCBI Taxonomy" id="44752"/>
    <lineage>
        <taxon>Bacteria</taxon>
        <taxon>Bacillati</taxon>
        <taxon>Actinomycetota</taxon>
        <taxon>Actinomycetes</taxon>
        <taxon>Mycobacteriales</taxon>
        <taxon>Nocardiaceae</taxon>
        <taxon>Rhodococcus</taxon>
    </lineage>
</organism>
<name>A0A402CDA8_RHOWR</name>
<evidence type="ECO:0000259" key="1">
    <source>
        <dbReference type="Pfam" id="PF17932"/>
    </source>
</evidence>
<dbReference type="EMBL" id="BHYM01000045">
    <property type="protein sequence ID" value="GCE41580.1"/>
    <property type="molecule type" value="Genomic_DNA"/>
</dbReference>
<dbReference type="Pfam" id="PF17932">
    <property type="entry name" value="TetR_C_24"/>
    <property type="match status" value="1"/>
</dbReference>
<protein>
    <recommendedName>
        <fullName evidence="1">HTH-type transcriptional repressor KstR2 C-terminal domain-containing protein</fullName>
    </recommendedName>
</protein>
<gene>
    <name evidence="2" type="ORF">Rhow_005239</name>
</gene>